<dbReference type="Proteomes" id="UP000799439">
    <property type="component" value="Unassembled WGS sequence"/>
</dbReference>
<dbReference type="Pfam" id="PF00153">
    <property type="entry name" value="Mito_carr"/>
    <property type="match status" value="1"/>
</dbReference>
<keyword evidence="6" id="KW-0999">Mitochondrion inner membrane</keyword>
<dbReference type="PROSITE" id="PS50920">
    <property type="entry name" value="SOLCAR"/>
    <property type="match status" value="1"/>
</dbReference>
<reference evidence="13" key="1">
    <citation type="journal article" date="2020" name="Stud. Mycol.">
        <title>101 Dothideomycetes genomes: a test case for predicting lifestyles and emergence of pathogens.</title>
        <authorList>
            <person name="Haridas S."/>
            <person name="Albert R."/>
            <person name="Binder M."/>
            <person name="Bloem J."/>
            <person name="Labutti K."/>
            <person name="Salamov A."/>
            <person name="Andreopoulos B."/>
            <person name="Baker S."/>
            <person name="Barry K."/>
            <person name="Bills G."/>
            <person name="Bluhm B."/>
            <person name="Cannon C."/>
            <person name="Castanera R."/>
            <person name="Culley D."/>
            <person name="Daum C."/>
            <person name="Ezra D."/>
            <person name="Gonzalez J."/>
            <person name="Henrissat B."/>
            <person name="Kuo A."/>
            <person name="Liang C."/>
            <person name="Lipzen A."/>
            <person name="Lutzoni F."/>
            <person name="Magnuson J."/>
            <person name="Mondo S."/>
            <person name="Nolan M."/>
            <person name="Ohm R."/>
            <person name="Pangilinan J."/>
            <person name="Park H.-J."/>
            <person name="Ramirez L."/>
            <person name="Alfaro M."/>
            <person name="Sun H."/>
            <person name="Tritt A."/>
            <person name="Yoshinaga Y."/>
            <person name="Zwiers L.-H."/>
            <person name="Turgeon B."/>
            <person name="Goodwin S."/>
            <person name="Spatafora J."/>
            <person name="Crous P."/>
            <person name="Grigoriev I."/>
        </authorList>
    </citation>
    <scope>NUCLEOTIDE SEQUENCE</scope>
    <source>
        <strain evidence="13">CBS 260.36</strain>
    </source>
</reference>
<keyword evidence="14" id="KW-1185">Reference proteome</keyword>
<comment type="subcellular location">
    <subcellularLocation>
        <location evidence="1">Mitochondrion membrane</location>
        <topology evidence="1">Multi-pass membrane protein</topology>
    </subcellularLocation>
</comment>
<keyword evidence="9 10" id="KW-0472">Membrane</keyword>
<evidence type="ECO:0000256" key="8">
    <source>
        <dbReference type="ARBA" id="ARBA00023128"/>
    </source>
</evidence>
<feature type="repeat" description="Solcar" evidence="10">
    <location>
        <begin position="154"/>
        <end position="241"/>
    </location>
</feature>
<dbReference type="InterPro" id="IPR050567">
    <property type="entry name" value="Mitochondrial_Carrier"/>
</dbReference>
<keyword evidence="8" id="KW-0496">Mitochondrion</keyword>
<comment type="caution">
    <text evidence="13">The sequence shown here is derived from an EMBL/GenBank/DDBJ whole genome shotgun (WGS) entry which is preliminary data.</text>
</comment>
<evidence type="ECO:0000256" key="9">
    <source>
        <dbReference type="ARBA" id="ARBA00023136"/>
    </source>
</evidence>
<feature type="region of interest" description="Disordered" evidence="12">
    <location>
        <begin position="1"/>
        <end position="37"/>
    </location>
</feature>
<evidence type="ECO:0000256" key="6">
    <source>
        <dbReference type="ARBA" id="ARBA00022792"/>
    </source>
</evidence>
<name>A0A9P4IXH7_9PEZI</name>
<keyword evidence="7" id="KW-1133">Transmembrane helix</keyword>
<accession>A0A9P4IXH7</accession>
<organism evidence="13 14">
    <name type="scientific">Myriangium duriaei CBS 260.36</name>
    <dbReference type="NCBI Taxonomy" id="1168546"/>
    <lineage>
        <taxon>Eukaryota</taxon>
        <taxon>Fungi</taxon>
        <taxon>Dikarya</taxon>
        <taxon>Ascomycota</taxon>
        <taxon>Pezizomycotina</taxon>
        <taxon>Dothideomycetes</taxon>
        <taxon>Dothideomycetidae</taxon>
        <taxon>Myriangiales</taxon>
        <taxon>Myriangiaceae</taxon>
        <taxon>Myriangium</taxon>
    </lineage>
</organism>
<comment type="similarity">
    <text evidence="2 11">Belongs to the mitochondrial carrier (TC 2.A.29) family.</text>
</comment>
<keyword evidence="3 11" id="KW-0813">Transport</keyword>
<evidence type="ECO:0000313" key="13">
    <source>
        <dbReference type="EMBL" id="KAF2150381.1"/>
    </source>
</evidence>
<gene>
    <name evidence="13" type="ORF">K461DRAFT_269839</name>
</gene>
<evidence type="ECO:0000256" key="11">
    <source>
        <dbReference type="RuleBase" id="RU000488"/>
    </source>
</evidence>
<evidence type="ECO:0000256" key="1">
    <source>
        <dbReference type="ARBA" id="ARBA00004225"/>
    </source>
</evidence>
<dbReference type="InterPro" id="IPR023395">
    <property type="entry name" value="MCP_dom_sf"/>
</dbReference>
<evidence type="ECO:0000313" key="14">
    <source>
        <dbReference type="Proteomes" id="UP000799439"/>
    </source>
</evidence>
<protein>
    <submittedName>
        <fullName evidence="13">Mitochondrial carrier protein-like protein</fullName>
    </submittedName>
</protein>
<evidence type="ECO:0000256" key="12">
    <source>
        <dbReference type="SAM" id="MobiDB-lite"/>
    </source>
</evidence>
<evidence type="ECO:0000256" key="7">
    <source>
        <dbReference type="ARBA" id="ARBA00022989"/>
    </source>
</evidence>
<evidence type="ECO:0000256" key="2">
    <source>
        <dbReference type="ARBA" id="ARBA00006375"/>
    </source>
</evidence>
<dbReference type="GO" id="GO:0022857">
    <property type="term" value="F:transmembrane transporter activity"/>
    <property type="evidence" value="ECO:0007669"/>
    <property type="project" value="TreeGrafter"/>
</dbReference>
<evidence type="ECO:0000256" key="3">
    <source>
        <dbReference type="ARBA" id="ARBA00022448"/>
    </source>
</evidence>
<keyword evidence="5" id="KW-0677">Repeat</keyword>
<dbReference type="AlphaFoldDB" id="A0A9P4IXH7"/>
<proteinExistence type="inferred from homology"/>
<dbReference type="GO" id="GO:0031966">
    <property type="term" value="C:mitochondrial membrane"/>
    <property type="evidence" value="ECO:0007669"/>
    <property type="project" value="UniProtKB-SubCell"/>
</dbReference>
<dbReference type="PANTHER" id="PTHR45624">
    <property type="entry name" value="MITOCHONDRIAL BASIC AMINO ACIDS TRANSPORTER-RELATED"/>
    <property type="match status" value="1"/>
</dbReference>
<dbReference type="PANTHER" id="PTHR45624:SF26">
    <property type="entry name" value="CARRIER PROTEIN, PUTATIVE (AFU_ORTHOLOGUE AFUA_1G07710)-RELATED"/>
    <property type="match status" value="1"/>
</dbReference>
<sequence length="411" mass="46170">MTSSFPAIPPLPDGDFFGTGPNDPGSTQKDKKSNATTGASAAGVRALTARLAAFYFRVPVKAFFRTRVDYLAYPRAINPLFQAAPQQWSWRLTTPAILAHAVKTYGWSFIPNQVLPPLLANVTIGAVLYTAYLQSLSIYHDHGASQAKRIYPPPAFHSTFAAGFTAGVVQSVFAAPLDALTIRFQTNDLLEKRYKTMWHYALAKLKNIGGRGAYAGVSLSMVKDSFGAGLFFSSFEWIKSQGFYSYVRWHYKLNRLSGDQKAELENQRIADIGSRPVIRPHYMMEPTFLLLAGAGATVLQQSIQHPMLQIQEIHYRRLEGLDRQMVSKPSRVQTLELYGQSYRKTLKQCMVYARKAGGWRTWLFADFWRSTLRQVPSTSAGLIVFEIVRRKYGLGSEAVRIQMDDYDILLP</sequence>
<evidence type="ECO:0000256" key="10">
    <source>
        <dbReference type="PROSITE-ProRule" id="PRU00282"/>
    </source>
</evidence>
<dbReference type="EMBL" id="ML996089">
    <property type="protein sequence ID" value="KAF2150381.1"/>
    <property type="molecule type" value="Genomic_DNA"/>
</dbReference>
<dbReference type="InterPro" id="IPR018108">
    <property type="entry name" value="MCP_transmembrane"/>
</dbReference>
<dbReference type="SUPFAM" id="SSF103506">
    <property type="entry name" value="Mitochondrial carrier"/>
    <property type="match status" value="1"/>
</dbReference>
<dbReference type="Gene3D" id="1.50.40.10">
    <property type="entry name" value="Mitochondrial carrier domain"/>
    <property type="match status" value="1"/>
</dbReference>
<evidence type="ECO:0000256" key="5">
    <source>
        <dbReference type="ARBA" id="ARBA00022737"/>
    </source>
</evidence>
<dbReference type="OrthoDB" id="3364892at2759"/>
<keyword evidence="4 10" id="KW-0812">Transmembrane</keyword>
<evidence type="ECO:0000256" key="4">
    <source>
        <dbReference type="ARBA" id="ARBA00022692"/>
    </source>
</evidence>